<keyword evidence="1" id="KW-0472">Membrane</keyword>
<evidence type="ECO:0000313" key="2">
    <source>
        <dbReference type="EMBL" id="MBB4039455.1"/>
    </source>
</evidence>
<dbReference type="EMBL" id="JACIDC010000003">
    <property type="protein sequence ID" value="MBB4039455.1"/>
    <property type="molecule type" value="Genomic_DNA"/>
</dbReference>
<evidence type="ECO:0000256" key="1">
    <source>
        <dbReference type="SAM" id="Phobius"/>
    </source>
</evidence>
<comment type="caution">
    <text evidence="2">The sequence shown here is derived from an EMBL/GenBank/DDBJ whole genome shotgun (WGS) entry which is preliminary data.</text>
</comment>
<accession>A0A7W6IDG1</accession>
<proteinExistence type="predicted"/>
<organism evidence="2 3">
    <name type="scientific">Microvirga flocculans</name>
    <dbReference type="NCBI Taxonomy" id="217168"/>
    <lineage>
        <taxon>Bacteria</taxon>
        <taxon>Pseudomonadati</taxon>
        <taxon>Pseudomonadota</taxon>
        <taxon>Alphaproteobacteria</taxon>
        <taxon>Hyphomicrobiales</taxon>
        <taxon>Methylobacteriaceae</taxon>
        <taxon>Microvirga</taxon>
    </lineage>
</organism>
<dbReference type="AlphaFoldDB" id="A0A7W6IDG1"/>
<dbReference type="Proteomes" id="UP000519439">
    <property type="component" value="Unassembled WGS sequence"/>
</dbReference>
<keyword evidence="1" id="KW-0812">Transmembrane</keyword>
<keyword evidence="3" id="KW-1185">Reference proteome</keyword>
<sequence>MHPFRDEFLPVALDGFLLFGGCASLASLLAALVPLF</sequence>
<feature type="transmembrane region" description="Helical" evidence="1">
    <location>
        <begin position="15"/>
        <end position="35"/>
    </location>
</feature>
<gene>
    <name evidence="2" type="ORF">GGR34_001097</name>
</gene>
<protein>
    <submittedName>
        <fullName evidence="2">Uncharacterized protein</fullName>
    </submittedName>
</protein>
<evidence type="ECO:0000313" key="3">
    <source>
        <dbReference type="Proteomes" id="UP000519439"/>
    </source>
</evidence>
<name>A0A7W6IDG1_9HYPH</name>
<reference evidence="2 3" key="1">
    <citation type="submission" date="2020-08" db="EMBL/GenBank/DDBJ databases">
        <title>Genomic Encyclopedia of Type Strains, Phase IV (KMG-IV): sequencing the most valuable type-strain genomes for metagenomic binning, comparative biology and taxonomic classification.</title>
        <authorList>
            <person name="Goeker M."/>
        </authorList>
    </citation>
    <scope>NUCLEOTIDE SEQUENCE [LARGE SCALE GENOMIC DNA]</scope>
    <source>
        <strain evidence="2 3">DSM 15743</strain>
    </source>
</reference>
<keyword evidence="1" id="KW-1133">Transmembrane helix</keyword>